<organism evidence="2 3">
    <name type="scientific">Patella caerulea</name>
    <name type="common">Rayed Mediterranean limpet</name>
    <dbReference type="NCBI Taxonomy" id="87958"/>
    <lineage>
        <taxon>Eukaryota</taxon>
        <taxon>Metazoa</taxon>
        <taxon>Spiralia</taxon>
        <taxon>Lophotrochozoa</taxon>
        <taxon>Mollusca</taxon>
        <taxon>Gastropoda</taxon>
        <taxon>Patellogastropoda</taxon>
        <taxon>Patelloidea</taxon>
        <taxon>Patellidae</taxon>
        <taxon>Patella</taxon>
    </lineage>
</organism>
<dbReference type="InterPro" id="IPR011701">
    <property type="entry name" value="MFS"/>
</dbReference>
<dbReference type="SUPFAM" id="SSF103473">
    <property type="entry name" value="MFS general substrate transporter"/>
    <property type="match status" value="1"/>
</dbReference>
<keyword evidence="1" id="KW-1133">Transmembrane helix</keyword>
<feature type="transmembrane region" description="Helical" evidence="1">
    <location>
        <begin position="533"/>
        <end position="555"/>
    </location>
</feature>
<dbReference type="PANTHER" id="PTHR11360:SF299">
    <property type="entry name" value="GEM-1"/>
    <property type="match status" value="1"/>
</dbReference>
<feature type="transmembrane region" description="Helical" evidence="1">
    <location>
        <begin position="498"/>
        <end position="521"/>
    </location>
</feature>
<name>A0AAN8KDQ3_PATCE</name>
<dbReference type="Pfam" id="PF07690">
    <property type="entry name" value="MFS_1"/>
    <property type="match status" value="1"/>
</dbReference>
<dbReference type="GO" id="GO:0008028">
    <property type="term" value="F:monocarboxylic acid transmembrane transporter activity"/>
    <property type="evidence" value="ECO:0007669"/>
    <property type="project" value="TreeGrafter"/>
</dbReference>
<feature type="transmembrane region" description="Helical" evidence="1">
    <location>
        <begin position="79"/>
        <end position="98"/>
    </location>
</feature>
<dbReference type="Gene3D" id="1.20.1250.20">
    <property type="entry name" value="MFS general substrate transporter like domains"/>
    <property type="match status" value="2"/>
</dbReference>
<feature type="transmembrane region" description="Helical" evidence="1">
    <location>
        <begin position="165"/>
        <end position="190"/>
    </location>
</feature>
<accession>A0AAN8KDQ3</accession>
<feature type="transmembrane region" description="Helical" evidence="1">
    <location>
        <begin position="12"/>
        <end position="37"/>
    </location>
</feature>
<dbReference type="EMBL" id="JAZGQO010000001">
    <property type="protein sequence ID" value="KAK6195709.1"/>
    <property type="molecule type" value="Genomic_DNA"/>
</dbReference>
<keyword evidence="3" id="KW-1185">Reference proteome</keyword>
<feature type="transmembrane region" description="Helical" evidence="1">
    <location>
        <begin position="49"/>
        <end position="72"/>
    </location>
</feature>
<dbReference type="AlphaFoldDB" id="A0AAN8KDQ3"/>
<dbReference type="PANTHER" id="PTHR11360">
    <property type="entry name" value="MONOCARBOXYLATE TRANSPORTER"/>
    <property type="match status" value="1"/>
</dbReference>
<reference evidence="2 3" key="1">
    <citation type="submission" date="2024-01" db="EMBL/GenBank/DDBJ databases">
        <title>The genome of the rayed Mediterranean limpet Patella caerulea (Linnaeus, 1758).</title>
        <authorList>
            <person name="Anh-Thu Weber A."/>
            <person name="Halstead-Nussloch G."/>
        </authorList>
    </citation>
    <scope>NUCLEOTIDE SEQUENCE [LARGE SCALE GENOMIC DNA]</scope>
    <source>
        <strain evidence="2">AATW-2023a</strain>
        <tissue evidence="2">Whole specimen</tissue>
    </source>
</reference>
<evidence type="ECO:0000313" key="2">
    <source>
        <dbReference type="EMBL" id="KAK6195709.1"/>
    </source>
</evidence>
<dbReference type="Proteomes" id="UP001347796">
    <property type="component" value="Unassembled WGS sequence"/>
</dbReference>
<evidence type="ECO:0000256" key="1">
    <source>
        <dbReference type="SAM" id="Phobius"/>
    </source>
</evidence>
<protein>
    <submittedName>
        <fullName evidence="2">Uncharacterized protein</fullName>
    </submittedName>
</protein>
<feature type="transmembrane region" description="Helical" evidence="1">
    <location>
        <begin position="470"/>
        <end position="492"/>
    </location>
</feature>
<evidence type="ECO:0000313" key="3">
    <source>
        <dbReference type="Proteomes" id="UP001347796"/>
    </source>
</evidence>
<keyword evidence="1" id="KW-0472">Membrane</keyword>
<feature type="transmembrane region" description="Helical" evidence="1">
    <location>
        <begin position="135"/>
        <end position="153"/>
    </location>
</feature>
<dbReference type="InterPro" id="IPR036259">
    <property type="entry name" value="MFS_trans_sf"/>
</dbReference>
<feature type="transmembrane region" description="Helical" evidence="1">
    <location>
        <begin position="104"/>
        <end position="123"/>
    </location>
</feature>
<proteinExistence type="predicted"/>
<comment type="caution">
    <text evidence="2">The sequence shown here is derived from an EMBL/GenBank/DDBJ whole genome shotgun (WGS) entry which is preliminary data.</text>
</comment>
<sequence length="611" mass="66956">MSKKDIDQGWAWVVLVAAATSLGLCSMATASIGIFQAEFLESFDGTRSYITLVCSIHSGLQLFLGPVASIICNAFSIRVGAMFGSMVFSLGLVLSSLSSTFEELLLFFGVIAGSGFGIMYTSVSVITSHYFHEKRLLACGITFASPGLGYLAGPSLTRYLITNVGLRSTLGIIGCLVSQVCVLGALFFPIDEKHKNVCKSVCQRNKKTVKIRKDDRAVGVPLTRDFSPKRIHELKSESHLEIPKYIKSDEHQQNKNNNMTISNSEYSNYNDSNESLSYPTVPNSLPVGVNSPMLSAHKPFSRKGFNTSLSSVNSRNIHERYITVKDGVSISKPDGRFITSIQTLSPLSHGHRHVSGSLIWESHWSMQHVGNYLAEADDAEEFGILPEESAKSTCKPDFSVLKNKALWCLSVSQFFLICGYGINFIHFPSMIVANGIDISVVPQLYMTQGVALIIARLMGGLFASHPDINILLVSFGCQVLLGTIVFCVPFLGTNIWAYHLYVIFFAMYYGGTYVVLTQIVIKILGLQHLATGFGLQMMMAGTSFFITPALGGWLYDITESYAFAYHFAGAVIFGGAFFVLMIQAIDPGAFMDEPPEDIVIGVEDITIEKQE</sequence>
<gene>
    <name evidence="2" type="ORF">SNE40_001081</name>
</gene>
<feature type="transmembrane region" description="Helical" evidence="1">
    <location>
        <begin position="405"/>
        <end position="425"/>
    </location>
</feature>
<keyword evidence="1" id="KW-0812">Transmembrane</keyword>
<feature type="transmembrane region" description="Helical" evidence="1">
    <location>
        <begin position="561"/>
        <end position="582"/>
    </location>
</feature>
<dbReference type="InterPro" id="IPR050327">
    <property type="entry name" value="Proton-linked_MCT"/>
</dbReference>